<dbReference type="NCBIfam" id="TIGR02675">
    <property type="entry name" value="tape_meas_nterm"/>
    <property type="match status" value="1"/>
</dbReference>
<dbReference type="RefSeq" id="YP_010000078.1">
    <property type="nucleotide sequence ID" value="NC_053012.1"/>
</dbReference>
<dbReference type="Pfam" id="PF20155">
    <property type="entry name" value="TMP_3"/>
    <property type="match status" value="1"/>
</dbReference>
<evidence type="ECO:0000256" key="3">
    <source>
        <dbReference type="SAM" id="MobiDB-lite"/>
    </source>
</evidence>
<keyword evidence="1" id="KW-1245">Viral tail assembly</keyword>
<feature type="domain" description="Tape measure protein N-terminal" evidence="4">
    <location>
        <begin position="489"/>
        <end position="653"/>
    </location>
</feature>
<accession>A0A5Q2F5C4</accession>
<dbReference type="EMBL" id="MN505213">
    <property type="protein sequence ID" value="QGF20861.1"/>
    <property type="molecule type" value="Genomic_DNA"/>
</dbReference>
<evidence type="ECO:0000256" key="2">
    <source>
        <dbReference type="SAM" id="Coils"/>
    </source>
</evidence>
<proteinExistence type="predicted"/>
<keyword evidence="2" id="KW-0175">Coiled coil</keyword>
<feature type="region of interest" description="Disordered" evidence="3">
    <location>
        <begin position="871"/>
        <end position="891"/>
    </location>
</feature>
<evidence type="ECO:0000313" key="5">
    <source>
        <dbReference type="EMBL" id="QGF20861.1"/>
    </source>
</evidence>
<dbReference type="GeneID" id="62682718"/>
<dbReference type="GO" id="GO:0098003">
    <property type="term" value="P:viral tail assembly"/>
    <property type="evidence" value="ECO:0007669"/>
    <property type="project" value="UniProtKB-KW"/>
</dbReference>
<evidence type="ECO:0000259" key="4">
    <source>
        <dbReference type="Pfam" id="PF20155"/>
    </source>
</evidence>
<sequence length="1380" mass="147709">MADTNKDINLRIRAKDYSKKTFSELTKSITTLITAQAEQQEQAKKGEASAQNLERSYLDLEKAVKAVVRQAADVSAYNDQVNALDRARAATQQARQAHDEFARSLEGQEKKTRAQQRQLTSLASAYTRAEKAERGAMDRLGVLGERIGRYGIAVNNTGAALTGMAKVVTAANESLAKQEAAVEQNEAALKAMAAAEKAAADGELAAALERQRNALKITADQAITTANGWRTAAVNAAGLHKSVTPLADALDQILNPGANANKTLDAMGKTVDALALKFSKIRKPVTDFKQSAAELRQVQQNIASTGALIDSFTQQVTAVRAARQEYVAARAAVTALAAQMRAADGTANTFEKDMAKAQQRLQQASQSFRSTADAARQSQQALRAAGVATNDLATAETRLTETANKSTAAYNTLTAAVNKYGTGSRKAGESLSFLEDQGRKTLSLAQRLRGEMLSLAATYTGLFGAINLAGDAIEAVRVKQQALAAISVAVGKDTNRQAQEWEYVNKVADKFGFSIENLGKRYGKFAAAASKSGRTNQEVRFMFEQLSTIGRAYNLSDDEMGRAMLAVEQMLGKGQIMAEEFKSQFAEVIPGAFESAATKLNMTVPQFAKAMENGELDTSALIQILRGLGADAKDAAEQAANGVIAAEGRLASARFRFNEQIANSGFLDAYTNLLERLTTLMASDQGKELADTLGSAFTKVAEAAEWAAEHIDLIKSVIMTVMALKFSQFLFGLYQNMKTLRDQALLLNSTLVKSGDFLITMSTKLGTATVATRVLGTALSFLGKSIPFIGWAIAIGSFIATLYESSETFRNICNKMMDWAVAAGRVIKGALTGNVISFKEALDSINLERNLELKTSTLQGDIAAITKKGQGPYQDATTADPGTQWDAEKGKKKAFDQWLANEQKKSDANQLNQTKRSIKKDLNARLKLIDTEYAPRLKEAQARAAEDGGKAEKAVLKIIEQQKQTERLAYANDTAGKEVKTAETRAQKIAAIEQQLQAARDRLTTRGDKMDRTVSFETRQQNAVNDALNSYAKLEAAAKKLGGTEGAAFQKTIASLKEQEVALTKQKAQLEELKALQGDMGAITGERDAQLAALQAKFQAGQMDQVDYIQQVNDVYNKTRPAVQNAINAIRQFAEANKAAFSDPQAFNTLMANLDEYQAKLDGTGKELNDYLQMGIKGAADSVGVAFDSIVDSIIEAKNGTAEWSDMFGNLMNSMLTFFAQLLRQIAMAIIQAAILRALTSYFGGGAGAAAGAASSAGGAVSAGTQHTGGMAGNKGLGARSMPASVFAGAPRYHTGGTVGLGPDEVPIVAQKGEEVLTRNDPRNRMNGGLGGGGDTPIRVIAVDDNRAATTEALKTPAGERAVITVLRGNLTEVKKMLKS</sequence>
<keyword evidence="6" id="KW-1185">Reference proteome</keyword>
<feature type="coiled-coil region" evidence="2">
    <location>
        <begin position="36"/>
        <end position="70"/>
    </location>
</feature>
<dbReference type="PANTHER" id="PTHR38812">
    <property type="entry name" value="MU-LIKE PROPHAGE FLUMU PROTEIN GP42"/>
    <property type="match status" value="1"/>
</dbReference>
<dbReference type="PANTHER" id="PTHR38812:SF2">
    <property type="entry name" value="MU-LIKE PROPHAGE FLUMU PROTEIN GP42"/>
    <property type="match status" value="1"/>
</dbReference>
<protein>
    <recommendedName>
        <fullName evidence="4">Tape measure protein N-terminal domain-containing protein</fullName>
    </recommendedName>
</protein>
<organism evidence="5 6">
    <name type="scientific">Serratia phage JS26</name>
    <dbReference type="NCBI Taxonomy" id="2315217"/>
    <lineage>
        <taxon>Viruses</taxon>
        <taxon>Duplodnaviria</taxon>
        <taxon>Heunggongvirae</taxon>
        <taxon>Uroviricota</taxon>
        <taxon>Caudoviricetes</taxon>
        <taxon>Casjensviridae</taxon>
        <taxon>Dunedinvirus</taxon>
        <taxon>Dunedinvirus JS26</taxon>
    </lineage>
</organism>
<dbReference type="KEGG" id="vg:62682718"/>
<dbReference type="Proteomes" id="UP000345177">
    <property type="component" value="Segment"/>
</dbReference>
<dbReference type="InterPro" id="IPR053058">
    <property type="entry name" value="Mulikevirus_tape_measure"/>
</dbReference>
<dbReference type="Gene3D" id="1.10.287.1490">
    <property type="match status" value="1"/>
</dbReference>
<reference evidence="5 6" key="1">
    <citation type="submission" date="2019-09" db="EMBL/GenBank/DDBJ databases">
        <title>Transcriptional response of Serratia to Siphovirus infection.</title>
        <authorList>
            <person name="Malone L.M."/>
            <person name="Fineran P.C."/>
        </authorList>
    </citation>
    <scope>NUCLEOTIDE SEQUENCE [LARGE SCALE GENOMIC DNA]</scope>
</reference>
<evidence type="ECO:0000313" key="6">
    <source>
        <dbReference type="Proteomes" id="UP000345177"/>
    </source>
</evidence>
<dbReference type="InterPro" id="IPR013491">
    <property type="entry name" value="Tape_meas_N"/>
</dbReference>
<evidence type="ECO:0000256" key="1">
    <source>
        <dbReference type="ARBA" id="ARBA00022465"/>
    </source>
</evidence>
<keyword evidence="1" id="KW-1188">Viral release from host cell</keyword>
<name>A0A5Q2F5C4_9CAUD</name>